<feature type="non-terminal residue" evidence="2">
    <location>
        <position position="84"/>
    </location>
</feature>
<evidence type="ECO:0000313" key="2">
    <source>
        <dbReference type="EMBL" id="RHE88148.1"/>
    </source>
</evidence>
<reference evidence="2 3" key="1">
    <citation type="submission" date="2018-08" db="EMBL/GenBank/DDBJ databases">
        <title>A genome reference for cultivated species of the human gut microbiota.</title>
        <authorList>
            <person name="Zou Y."/>
            <person name="Xue W."/>
            <person name="Luo G."/>
        </authorList>
    </citation>
    <scope>NUCLEOTIDE SEQUENCE [LARGE SCALE GENOMIC DNA]</scope>
    <source>
        <strain evidence="2 3">AM27-11</strain>
    </source>
</reference>
<comment type="caution">
    <text evidence="2">The sequence shown here is derived from an EMBL/GenBank/DDBJ whole genome shotgun (WGS) entry which is preliminary data.</text>
</comment>
<sequence>MLSYNSIVYIAYTLVLIVIITCLTYMNAEACSGYDLVEKTEMQDERIGKIYMGFCSVFITVVMVVFSIIWPPVLLDVPEYLSGT</sequence>
<organism evidence="2 3">
    <name type="scientific">Roseburia inulinivorans</name>
    <dbReference type="NCBI Taxonomy" id="360807"/>
    <lineage>
        <taxon>Bacteria</taxon>
        <taxon>Bacillati</taxon>
        <taxon>Bacillota</taxon>
        <taxon>Clostridia</taxon>
        <taxon>Lachnospirales</taxon>
        <taxon>Lachnospiraceae</taxon>
        <taxon>Roseburia</taxon>
    </lineage>
</organism>
<feature type="transmembrane region" description="Helical" evidence="1">
    <location>
        <begin position="49"/>
        <end position="70"/>
    </location>
</feature>
<accession>A0A414L0H9</accession>
<dbReference type="AlphaFoldDB" id="A0A414L0H9"/>
<keyword evidence="1" id="KW-1133">Transmembrane helix</keyword>
<dbReference type="Proteomes" id="UP000286271">
    <property type="component" value="Unassembled WGS sequence"/>
</dbReference>
<dbReference type="RefSeq" id="WP_207663500.1">
    <property type="nucleotide sequence ID" value="NZ_QSKW01000097.1"/>
</dbReference>
<feature type="transmembrane region" description="Helical" evidence="1">
    <location>
        <begin position="6"/>
        <end position="28"/>
    </location>
</feature>
<gene>
    <name evidence="2" type="ORF">DW707_18890</name>
</gene>
<protein>
    <submittedName>
        <fullName evidence="2">Uncharacterized protein</fullName>
    </submittedName>
</protein>
<keyword evidence="1" id="KW-0472">Membrane</keyword>
<evidence type="ECO:0000256" key="1">
    <source>
        <dbReference type="SAM" id="Phobius"/>
    </source>
</evidence>
<evidence type="ECO:0000313" key="3">
    <source>
        <dbReference type="Proteomes" id="UP000286271"/>
    </source>
</evidence>
<name>A0A414L0H9_9FIRM</name>
<dbReference type="EMBL" id="QSKW01000097">
    <property type="protein sequence ID" value="RHE88148.1"/>
    <property type="molecule type" value="Genomic_DNA"/>
</dbReference>
<keyword evidence="1" id="KW-0812">Transmembrane</keyword>
<proteinExistence type="predicted"/>